<feature type="chain" id="PRO_5047138635" description="ScyD/ScyE family protein" evidence="1">
    <location>
        <begin position="22"/>
        <end position="300"/>
    </location>
</feature>
<protein>
    <recommendedName>
        <fullName evidence="4">ScyD/ScyE family protein</fullName>
    </recommendedName>
</protein>
<dbReference type="RefSeq" id="WP_036371534.1">
    <property type="nucleotide sequence ID" value="NZ_CP070380.1"/>
</dbReference>
<gene>
    <name evidence="2" type="ORF">QYF68_27460</name>
</gene>
<comment type="caution">
    <text evidence="2">The sequence shown here is derived from an EMBL/GenBank/DDBJ whole genome shotgun (WGS) entry which is preliminary data.</text>
</comment>
<dbReference type="EMBL" id="JAUHTC010000091">
    <property type="protein sequence ID" value="MDN4521532.1"/>
    <property type="molecule type" value="Genomic_DNA"/>
</dbReference>
<reference evidence="2" key="1">
    <citation type="submission" date="2023-07" db="EMBL/GenBank/DDBJ databases">
        <title>Degradation of tert-butanol by M. austroafricanum TBA100.</title>
        <authorList>
            <person name="Helbich S."/>
            <person name="Vainshtein Y."/>
        </authorList>
    </citation>
    <scope>NUCLEOTIDE SEQUENCE</scope>
    <source>
        <strain evidence="2">TBA100</strain>
    </source>
</reference>
<name>A0ABT8HL87_MYCAO</name>
<evidence type="ECO:0000313" key="2">
    <source>
        <dbReference type="EMBL" id="MDN4521532.1"/>
    </source>
</evidence>
<feature type="signal peptide" evidence="1">
    <location>
        <begin position="1"/>
        <end position="21"/>
    </location>
</feature>
<dbReference type="Proteomes" id="UP001172687">
    <property type="component" value="Unassembled WGS sequence"/>
</dbReference>
<sequence>MRSAALLVLICFLASAPMVSAHTEPPGIPDLRGYRTVPLDGYVVDGAAYFQTPDGLDCAILPTNGTAGCDGPLPATPAGANEIVLAAEVDTRGLRTTANPSFLAPPGHAAPVLPEGAKIVYGDFECAAGSGPITLCAKGTPAMQWMMISAERTGIGPATDGLPPGFPDPNDFVVGDDEYLVGTGPKNMFPIFTVEGGLTCSIVTFSGGEIGCNGPLPGVSGGENEIFAQLPGATGIRRTDNPKFSTPDYPGQIRQLPVGHRVNGIGGTCMAIAGGVACYGTVAGRAQGFEVSATETTTFG</sequence>
<proteinExistence type="predicted"/>
<evidence type="ECO:0008006" key="4">
    <source>
        <dbReference type="Google" id="ProtNLM"/>
    </source>
</evidence>
<keyword evidence="1" id="KW-0732">Signal</keyword>
<keyword evidence="3" id="KW-1185">Reference proteome</keyword>
<evidence type="ECO:0000313" key="3">
    <source>
        <dbReference type="Proteomes" id="UP001172687"/>
    </source>
</evidence>
<accession>A0ABT8HL87</accession>
<organism evidence="2 3">
    <name type="scientific">Mycolicibacterium austroafricanum</name>
    <name type="common">Mycobacterium austroafricanum</name>
    <dbReference type="NCBI Taxonomy" id="39687"/>
    <lineage>
        <taxon>Bacteria</taxon>
        <taxon>Bacillati</taxon>
        <taxon>Actinomycetota</taxon>
        <taxon>Actinomycetes</taxon>
        <taxon>Mycobacteriales</taxon>
        <taxon>Mycobacteriaceae</taxon>
        <taxon>Mycolicibacterium</taxon>
    </lineage>
</organism>
<evidence type="ECO:0000256" key="1">
    <source>
        <dbReference type="SAM" id="SignalP"/>
    </source>
</evidence>